<proteinExistence type="predicted"/>
<dbReference type="EMBL" id="PGOL01000582">
    <property type="protein sequence ID" value="PKI67834.1"/>
    <property type="molecule type" value="Genomic_DNA"/>
</dbReference>
<feature type="region of interest" description="Disordered" evidence="1">
    <location>
        <begin position="1"/>
        <end position="99"/>
    </location>
</feature>
<comment type="caution">
    <text evidence="2">The sequence shown here is derived from an EMBL/GenBank/DDBJ whole genome shotgun (WGS) entry which is preliminary data.</text>
</comment>
<keyword evidence="3" id="KW-1185">Reference proteome</keyword>
<protein>
    <submittedName>
        <fullName evidence="2">Uncharacterized protein</fullName>
    </submittedName>
</protein>
<accession>A0A2I0KH76</accession>
<feature type="compositionally biased region" description="Acidic residues" evidence="1">
    <location>
        <begin position="10"/>
        <end position="34"/>
    </location>
</feature>
<sequence length="122" mass="14857">MEEEKKKEIDEVDGDGVWEMERADDEMEMEQADDEMVKRDGGDRGITMAGDRHGQDKVQSLKKNEGKEEEEEEKEERRSSHDGVGDEMAYDEKRWRRRKRRKREMKLMAMVCRRWNKRMMRW</sequence>
<evidence type="ECO:0000313" key="3">
    <source>
        <dbReference type="Proteomes" id="UP000233551"/>
    </source>
</evidence>
<dbReference type="Proteomes" id="UP000233551">
    <property type="component" value="Unassembled WGS sequence"/>
</dbReference>
<organism evidence="2 3">
    <name type="scientific">Punica granatum</name>
    <name type="common">Pomegranate</name>
    <dbReference type="NCBI Taxonomy" id="22663"/>
    <lineage>
        <taxon>Eukaryota</taxon>
        <taxon>Viridiplantae</taxon>
        <taxon>Streptophyta</taxon>
        <taxon>Embryophyta</taxon>
        <taxon>Tracheophyta</taxon>
        <taxon>Spermatophyta</taxon>
        <taxon>Magnoliopsida</taxon>
        <taxon>eudicotyledons</taxon>
        <taxon>Gunneridae</taxon>
        <taxon>Pentapetalae</taxon>
        <taxon>rosids</taxon>
        <taxon>malvids</taxon>
        <taxon>Myrtales</taxon>
        <taxon>Lythraceae</taxon>
        <taxon>Punica</taxon>
    </lineage>
</organism>
<evidence type="ECO:0000313" key="2">
    <source>
        <dbReference type="EMBL" id="PKI67834.1"/>
    </source>
</evidence>
<feature type="compositionally biased region" description="Basic and acidic residues" evidence="1">
    <location>
        <begin position="75"/>
        <end position="94"/>
    </location>
</feature>
<gene>
    <name evidence="2" type="ORF">CRG98_011807</name>
</gene>
<evidence type="ECO:0000256" key="1">
    <source>
        <dbReference type="SAM" id="MobiDB-lite"/>
    </source>
</evidence>
<dbReference type="AlphaFoldDB" id="A0A2I0KH76"/>
<name>A0A2I0KH76_PUNGR</name>
<reference evidence="2 3" key="1">
    <citation type="submission" date="2017-11" db="EMBL/GenBank/DDBJ databases">
        <title>De-novo sequencing of pomegranate (Punica granatum L.) genome.</title>
        <authorList>
            <person name="Akparov Z."/>
            <person name="Amiraslanov A."/>
            <person name="Hajiyeva S."/>
            <person name="Abbasov M."/>
            <person name="Kaur K."/>
            <person name="Hamwieh A."/>
            <person name="Solovyev V."/>
            <person name="Salamov A."/>
            <person name="Braich B."/>
            <person name="Kosarev P."/>
            <person name="Mahmoud A."/>
            <person name="Hajiyev E."/>
            <person name="Babayeva S."/>
            <person name="Izzatullayeva V."/>
            <person name="Mammadov A."/>
            <person name="Mammadov A."/>
            <person name="Sharifova S."/>
            <person name="Ojaghi J."/>
            <person name="Eynullazada K."/>
            <person name="Bayramov B."/>
            <person name="Abdulazimova A."/>
            <person name="Shahmuradov I."/>
        </authorList>
    </citation>
    <scope>NUCLEOTIDE SEQUENCE [LARGE SCALE GENOMIC DNA]</scope>
    <source>
        <strain evidence="3">cv. AG2017</strain>
        <tissue evidence="2">Leaf</tissue>
    </source>
</reference>